<dbReference type="AlphaFoldDB" id="A0A2T2ZT24"/>
<accession>A0A2T2ZT24</accession>
<proteinExistence type="predicted"/>
<reference evidence="1 2" key="1">
    <citation type="journal article" date="2018" name="Mycol. Prog.">
        <title>Coniella lustricola, a new species from submerged detritus.</title>
        <authorList>
            <person name="Raudabaugh D.B."/>
            <person name="Iturriaga T."/>
            <person name="Carver A."/>
            <person name="Mondo S."/>
            <person name="Pangilinan J."/>
            <person name="Lipzen A."/>
            <person name="He G."/>
            <person name="Amirebrahimi M."/>
            <person name="Grigoriev I.V."/>
            <person name="Miller A.N."/>
        </authorList>
    </citation>
    <scope>NUCLEOTIDE SEQUENCE [LARGE SCALE GENOMIC DNA]</scope>
    <source>
        <strain evidence="1 2">B22-T-1</strain>
    </source>
</reference>
<dbReference type="EMBL" id="KZ678751">
    <property type="protein sequence ID" value="PSR75616.1"/>
    <property type="molecule type" value="Genomic_DNA"/>
</dbReference>
<protein>
    <submittedName>
        <fullName evidence="1">Uncharacterized protein</fullName>
    </submittedName>
</protein>
<sequence>MCKQTDYKYSCGHTSMKGVKACGKKTCLGPDSKHDIEKKTGDCYDCKTRATSKKVNEKRGGGKLAKNPPH</sequence>
<gene>
    <name evidence="1" type="ORF">BD289DRAFT_509896</name>
</gene>
<evidence type="ECO:0000313" key="1">
    <source>
        <dbReference type="EMBL" id="PSR75616.1"/>
    </source>
</evidence>
<organism evidence="1 2">
    <name type="scientific">Coniella lustricola</name>
    <dbReference type="NCBI Taxonomy" id="2025994"/>
    <lineage>
        <taxon>Eukaryota</taxon>
        <taxon>Fungi</taxon>
        <taxon>Dikarya</taxon>
        <taxon>Ascomycota</taxon>
        <taxon>Pezizomycotina</taxon>
        <taxon>Sordariomycetes</taxon>
        <taxon>Sordariomycetidae</taxon>
        <taxon>Diaporthales</taxon>
        <taxon>Schizoparmaceae</taxon>
        <taxon>Coniella</taxon>
    </lineage>
</organism>
<dbReference type="Proteomes" id="UP000241462">
    <property type="component" value="Unassembled WGS sequence"/>
</dbReference>
<evidence type="ECO:0000313" key="2">
    <source>
        <dbReference type="Proteomes" id="UP000241462"/>
    </source>
</evidence>
<name>A0A2T2ZT24_9PEZI</name>
<dbReference type="InParanoid" id="A0A2T2ZT24"/>
<keyword evidence="2" id="KW-1185">Reference proteome</keyword>